<accession>A0AAD9LQ19</accession>
<keyword evidence="1" id="KW-0732">Signal</keyword>
<evidence type="ECO:0000313" key="3">
    <source>
        <dbReference type="Proteomes" id="UP001259832"/>
    </source>
</evidence>
<feature type="signal peptide" evidence="1">
    <location>
        <begin position="1"/>
        <end position="20"/>
    </location>
</feature>
<sequence length="169" mass="18921">MRLSVVFLAIVAFFVCVVDAIPTTDVAVESSRRLRLGDNGRYLKEKKTNVKTKPSRADLAYVKAKLSAADLTNEERTPGLVAWYFLLGPLSRSKSLDSVEETVRYGRNRVRTPLRFENTPSGKHMYIVPEKEYQAKLALAVAKDKKLAENLKGVMKKLQKAAKRPAEAP</sequence>
<protein>
    <recommendedName>
        <fullName evidence="4">RxLR effector protein</fullName>
    </recommendedName>
</protein>
<evidence type="ECO:0008006" key="4">
    <source>
        <dbReference type="Google" id="ProtNLM"/>
    </source>
</evidence>
<keyword evidence="3" id="KW-1185">Reference proteome</keyword>
<proteinExistence type="predicted"/>
<dbReference type="Proteomes" id="UP001259832">
    <property type="component" value="Unassembled WGS sequence"/>
</dbReference>
<evidence type="ECO:0000256" key="1">
    <source>
        <dbReference type="SAM" id="SignalP"/>
    </source>
</evidence>
<reference evidence="2" key="1">
    <citation type="submission" date="2023-08" db="EMBL/GenBank/DDBJ databases">
        <title>Reference Genome Resource for the Citrus Pathogen Phytophthora citrophthora.</title>
        <authorList>
            <person name="Moller H."/>
            <person name="Coetzee B."/>
            <person name="Rose L.J."/>
            <person name="Van Niekerk J.M."/>
        </authorList>
    </citation>
    <scope>NUCLEOTIDE SEQUENCE</scope>
    <source>
        <strain evidence="2">STE-U-9442</strain>
    </source>
</reference>
<comment type="caution">
    <text evidence="2">The sequence shown here is derived from an EMBL/GenBank/DDBJ whole genome shotgun (WGS) entry which is preliminary data.</text>
</comment>
<evidence type="ECO:0000313" key="2">
    <source>
        <dbReference type="EMBL" id="KAK1942624.1"/>
    </source>
</evidence>
<organism evidence="2 3">
    <name type="scientific">Phytophthora citrophthora</name>
    <dbReference type="NCBI Taxonomy" id="4793"/>
    <lineage>
        <taxon>Eukaryota</taxon>
        <taxon>Sar</taxon>
        <taxon>Stramenopiles</taxon>
        <taxon>Oomycota</taxon>
        <taxon>Peronosporomycetes</taxon>
        <taxon>Peronosporales</taxon>
        <taxon>Peronosporaceae</taxon>
        <taxon>Phytophthora</taxon>
    </lineage>
</organism>
<gene>
    <name evidence="2" type="ORF">P3T76_006123</name>
</gene>
<dbReference type="AlphaFoldDB" id="A0AAD9LQ19"/>
<feature type="chain" id="PRO_5042087055" description="RxLR effector protein" evidence="1">
    <location>
        <begin position="21"/>
        <end position="169"/>
    </location>
</feature>
<name>A0AAD9LQ19_9STRA</name>
<dbReference type="EMBL" id="JASMQC010000009">
    <property type="protein sequence ID" value="KAK1942624.1"/>
    <property type="molecule type" value="Genomic_DNA"/>
</dbReference>